<dbReference type="RefSeq" id="WP_025815346.1">
    <property type="nucleotide sequence ID" value="NZ_BAIZ01000003.1"/>
</dbReference>
<name>A0A318HSB7_9BACT</name>
<dbReference type="InterPro" id="IPR036735">
    <property type="entry name" value="NGN_dom_sf"/>
</dbReference>
<dbReference type="Gene3D" id="3.30.70.940">
    <property type="entry name" value="NusG, N-terminal domain"/>
    <property type="match status" value="1"/>
</dbReference>
<protein>
    <submittedName>
        <fullName evidence="1">Transcription termination factor nusG</fullName>
    </submittedName>
</protein>
<evidence type="ECO:0000313" key="2">
    <source>
        <dbReference type="Proteomes" id="UP000248314"/>
    </source>
</evidence>
<dbReference type="OrthoDB" id="1079689at2"/>
<organism evidence="1 2">
    <name type="scientific">Hoylesella shahii DSM 15611 = JCM 12083</name>
    <dbReference type="NCBI Taxonomy" id="1122991"/>
    <lineage>
        <taxon>Bacteria</taxon>
        <taxon>Pseudomonadati</taxon>
        <taxon>Bacteroidota</taxon>
        <taxon>Bacteroidia</taxon>
        <taxon>Bacteroidales</taxon>
        <taxon>Prevotellaceae</taxon>
        <taxon>Hoylesella</taxon>
    </lineage>
</organism>
<sequence length="204" mass="23133">MHSTSMIGKESNEILATDEFPSPHELAGDGYPWYAVRLFSLRLNEALNYFSGAGLTCFVPMECSEQKTIDNDGKPVFKPVVFNLVFIKKSQEEPALKRIFAEARFKMSVIKKDKTTGAYYEIPSKQMLDFMLMCSPEIEMRKFLTASEAKLKSGTPVMVKHGPLKGLTGRLVRSSKKYFLLKEVPEMGVMIKVSRWCCVPLEEQ</sequence>
<dbReference type="GO" id="GO:0006354">
    <property type="term" value="P:DNA-templated transcription elongation"/>
    <property type="evidence" value="ECO:0007669"/>
    <property type="project" value="InterPro"/>
</dbReference>
<gene>
    <name evidence="1" type="ORF">EJ73_02018</name>
</gene>
<dbReference type="AlphaFoldDB" id="A0A318HSB7"/>
<proteinExistence type="predicted"/>
<dbReference type="NCBIfam" id="NF033644">
    <property type="entry name" value="antiterm_UpxY"/>
    <property type="match status" value="1"/>
</dbReference>
<dbReference type="Proteomes" id="UP000248314">
    <property type="component" value="Unassembled WGS sequence"/>
</dbReference>
<dbReference type="STRING" id="1122991.GCA_000613445_03010"/>
<dbReference type="CDD" id="cd09895">
    <property type="entry name" value="NGN_SP_UpxY"/>
    <property type="match status" value="1"/>
</dbReference>
<keyword evidence="2" id="KW-1185">Reference proteome</keyword>
<evidence type="ECO:0000313" key="1">
    <source>
        <dbReference type="EMBL" id="PXX21023.1"/>
    </source>
</evidence>
<comment type="caution">
    <text evidence="1">The sequence shown here is derived from an EMBL/GenBank/DDBJ whole genome shotgun (WGS) entry which is preliminary data.</text>
</comment>
<dbReference type="EMBL" id="QJJX01000025">
    <property type="protein sequence ID" value="PXX21023.1"/>
    <property type="molecule type" value="Genomic_DNA"/>
</dbReference>
<accession>A0A318HSB7</accession>
<reference evidence="1 2" key="1">
    <citation type="submission" date="2018-05" db="EMBL/GenBank/DDBJ databases">
        <title>Genomic Encyclopedia of Type Strains, Phase I: the one thousand microbial genomes (KMG-I) project.</title>
        <authorList>
            <person name="Kyrpides N."/>
        </authorList>
    </citation>
    <scope>NUCLEOTIDE SEQUENCE [LARGE SCALE GENOMIC DNA]</scope>
    <source>
        <strain evidence="1 2">DSM 15611</strain>
    </source>
</reference>